<name>A0ACA9Y1W0_9ASCO</name>
<sequence>MDKDTRTILLPKGTTEYDLVELPDYQDITKTRKYGKVGDSIYELKSIKESPKSIIFESGYVMENSEIILSSKINPTYLLISCLFDFQKYISLDDITDKFPWIEHIDEKYLLEITDKIDENGDSFYKISKPKVTDYLKKRIEAVQKTLDQTKLVNFMKMELYVNSESEVTDEIWALQLWSTSVNFVWDYLTISKYGDFVDSEKLNSHKAEVRNKLNINTMMTQQTTTKKEEKKKPVKKPVKKVAAGRGALDAFFKPK</sequence>
<organism evidence="1 2">
    <name type="scientific">[Candida] jaroonii</name>
    <dbReference type="NCBI Taxonomy" id="467808"/>
    <lineage>
        <taxon>Eukaryota</taxon>
        <taxon>Fungi</taxon>
        <taxon>Dikarya</taxon>
        <taxon>Ascomycota</taxon>
        <taxon>Saccharomycotina</taxon>
        <taxon>Pichiomycetes</taxon>
        <taxon>Debaryomycetaceae</taxon>
        <taxon>Yamadazyma</taxon>
    </lineage>
</organism>
<evidence type="ECO:0000313" key="1">
    <source>
        <dbReference type="EMBL" id="CAH6718883.1"/>
    </source>
</evidence>
<dbReference type="Proteomes" id="UP001152531">
    <property type="component" value="Unassembled WGS sequence"/>
</dbReference>
<protein>
    <submittedName>
        <fullName evidence="1">Uncharacterized protein</fullName>
    </submittedName>
</protein>
<reference evidence="1" key="1">
    <citation type="submission" date="2022-06" db="EMBL/GenBank/DDBJ databases">
        <authorList>
            <person name="Legras J.-L."/>
            <person name="Devillers H."/>
            <person name="Grondin C."/>
        </authorList>
    </citation>
    <scope>NUCLEOTIDE SEQUENCE</scope>
    <source>
        <strain evidence="1">CLIB 1444</strain>
    </source>
</reference>
<proteinExistence type="predicted"/>
<keyword evidence="2" id="KW-1185">Reference proteome</keyword>
<dbReference type="EMBL" id="CALSDN010000001">
    <property type="protein sequence ID" value="CAH6718883.1"/>
    <property type="molecule type" value="Genomic_DNA"/>
</dbReference>
<gene>
    <name evidence="1" type="ORF">CLIB1444_01S16622</name>
</gene>
<evidence type="ECO:0000313" key="2">
    <source>
        <dbReference type="Proteomes" id="UP001152531"/>
    </source>
</evidence>
<accession>A0ACA9Y1W0</accession>
<comment type="caution">
    <text evidence="1">The sequence shown here is derived from an EMBL/GenBank/DDBJ whole genome shotgun (WGS) entry which is preliminary data.</text>
</comment>